<dbReference type="PANTHER" id="PTHR30146">
    <property type="entry name" value="LACI-RELATED TRANSCRIPTIONAL REPRESSOR"/>
    <property type="match status" value="1"/>
</dbReference>
<dbReference type="InterPro" id="IPR046335">
    <property type="entry name" value="LacI/GalR-like_sensor"/>
</dbReference>
<dbReference type="PANTHER" id="PTHR30146:SF120">
    <property type="entry name" value="ALANINE RACEMASE"/>
    <property type="match status" value="1"/>
</dbReference>
<dbReference type="InterPro" id="IPR028082">
    <property type="entry name" value="Peripla_BP_I"/>
</dbReference>
<dbReference type="PROSITE" id="PS50932">
    <property type="entry name" value="HTH_LACI_2"/>
    <property type="match status" value="1"/>
</dbReference>
<evidence type="ECO:0000313" key="5">
    <source>
        <dbReference type="EMBL" id="WBO20701.1"/>
    </source>
</evidence>
<dbReference type="Pfam" id="PF13377">
    <property type="entry name" value="Peripla_BP_3"/>
    <property type="match status" value="1"/>
</dbReference>
<feature type="domain" description="HTH lacI-type" evidence="4">
    <location>
        <begin position="6"/>
        <end position="60"/>
    </location>
</feature>
<dbReference type="SUPFAM" id="SSF53822">
    <property type="entry name" value="Periplasmic binding protein-like I"/>
    <property type="match status" value="1"/>
</dbReference>
<keyword evidence="6" id="KW-1185">Reference proteome</keyword>
<dbReference type="SMART" id="SM00354">
    <property type="entry name" value="HTH_LACI"/>
    <property type="match status" value="1"/>
</dbReference>
<dbReference type="GO" id="GO:0003677">
    <property type="term" value="F:DNA binding"/>
    <property type="evidence" value="ECO:0007669"/>
    <property type="project" value="UniProtKB-KW"/>
</dbReference>
<dbReference type="Gene3D" id="1.10.260.40">
    <property type="entry name" value="lambda repressor-like DNA-binding domains"/>
    <property type="match status" value="1"/>
</dbReference>
<dbReference type="InterPro" id="IPR010982">
    <property type="entry name" value="Lambda_DNA-bd_dom_sf"/>
</dbReference>
<dbReference type="CDD" id="cd01392">
    <property type="entry name" value="HTH_LacI"/>
    <property type="match status" value="1"/>
</dbReference>
<dbReference type="Pfam" id="PF00356">
    <property type="entry name" value="LacI"/>
    <property type="match status" value="1"/>
</dbReference>
<dbReference type="Gene3D" id="3.40.50.2300">
    <property type="match status" value="2"/>
</dbReference>
<protein>
    <submittedName>
        <fullName evidence="5">LacI family DNA-binding transcriptional regulator</fullName>
    </submittedName>
</protein>
<evidence type="ECO:0000256" key="2">
    <source>
        <dbReference type="ARBA" id="ARBA00023125"/>
    </source>
</evidence>
<sequence length="332" mass="36038">MNKPVTTLADIAALAGVTPATVSRVLSGHPRISEATRGRVMEIATQHDFRPNQTARNLRLGRTHAIAAVVPLGHQSAQRVSDPFYTTLIGQLMDELARRNHAMLLSAVAPSDGGWLSEIARSGRADGIIVLCQSDQDAVLRDAARTYRPLVVWGETQDEPYCCVGTDNLLGGKASARHLLEGGRRCIAFAGMMDTPELVARYEGYLEAHREFDVEPGPHIPVPFAFEAQARDLYTALDRYPSIDGIVAASDMIAMKALHELSERGRSVPGDVAVIGYDDVTVAAHTVPPLTTIRQDLTLAASLMVDLLFRRMQGEDAPSVQIQPTVIKRESA</sequence>
<evidence type="ECO:0000256" key="1">
    <source>
        <dbReference type="ARBA" id="ARBA00023015"/>
    </source>
</evidence>
<dbReference type="EMBL" id="CP115174">
    <property type="protein sequence ID" value="WBO20701.1"/>
    <property type="molecule type" value="Genomic_DNA"/>
</dbReference>
<reference evidence="5 6" key="1">
    <citation type="submission" date="2022-12" db="EMBL/GenBank/DDBJ databases">
        <title>Sphingomonas abieness sp. nov., an endophytic bacterium isolated from Abies koreana.</title>
        <authorList>
            <person name="Jiang L."/>
            <person name="Lee J."/>
        </authorList>
    </citation>
    <scope>NUCLEOTIDE SEQUENCE [LARGE SCALE GENOMIC DNA]</scope>
    <source>
        <strain evidence="6">PAMB 00755</strain>
    </source>
</reference>
<keyword evidence="3" id="KW-0804">Transcription</keyword>
<keyword evidence="2 5" id="KW-0238">DNA-binding</keyword>
<accession>A0ABY7NJK8</accession>
<keyword evidence="1" id="KW-0805">Transcription regulation</keyword>
<gene>
    <name evidence="5" type="ORF">PBT88_10775</name>
</gene>
<dbReference type="SUPFAM" id="SSF47413">
    <property type="entry name" value="lambda repressor-like DNA-binding domains"/>
    <property type="match status" value="1"/>
</dbReference>
<evidence type="ECO:0000259" key="4">
    <source>
        <dbReference type="PROSITE" id="PS50932"/>
    </source>
</evidence>
<organism evidence="5 6">
    <name type="scientific">Sphingomonas abietis</name>
    <dbReference type="NCBI Taxonomy" id="3012344"/>
    <lineage>
        <taxon>Bacteria</taxon>
        <taxon>Pseudomonadati</taxon>
        <taxon>Pseudomonadota</taxon>
        <taxon>Alphaproteobacteria</taxon>
        <taxon>Sphingomonadales</taxon>
        <taxon>Sphingomonadaceae</taxon>
        <taxon>Sphingomonas</taxon>
    </lineage>
</organism>
<dbReference type="Proteomes" id="UP001210865">
    <property type="component" value="Chromosome"/>
</dbReference>
<name>A0ABY7NJK8_9SPHN</name>
<dbReference type="InterPro" id="IPR000843">
    <property type="entry name" value="HTH_LacI"/>
</dbReference>
<evidence type="ECO:0000313" key="6">
    <source>
        <dbReference type="Proteomes" id="UP001210865"/>
    </source>
</evidence>
<dbReference type="PROSITE" id="PS00356">
    <property type="entry name" value="HTH_LACI_1"/>
    <property type="match status" value="1"/>
</dbReference>
<proteinExistence type="predicted"/>
<dbReference type="RefSeq" id="WP_270075351.1">
    <property type="nucleotide sequence ID" value="NZ_CP115174.1"/>
</dbReference>
<evidence type="ECO:0000256" key="3">
    <source>
        <dbReference type="ARBA" id="ARBA00023163"/>
    </source>
</evidence>